<dbReference type="Gene3D" id="1.10.510.10">
    <property type="entry name" value="Transferase(Phosphotransferase) domain 1"/>
    <property type="match status" value="1"/>
</dbReference>
<proteinExistence type="predicted"/>
<evidence type="ECO:0000313" key="3">
    <source>
        <dbReference type="Proteomes" id="UP000027120"/>
    </source>
</evidence>
<sequence length="67" mass="7521">MTAQEMCGRELGLRPDLPENAHPKLIDLMQRCWDAVSDNRPSFSEIKLELEVLLQEVQEPSGAVNGN</sequence>
<dbReference type="SUPFAM" id="SSF56112">
    <property type="entry name" value="Protein kinase-like (PK-like)"/>
    <property type="match status" value="1"/>
</dbReference>
<keyword evidence="3" id="KW-1185">Reference proteome</keyword>
<feature type="domain" description="Serine-threonine/tyrosine-protein kinase catalytic" evidence="1">
    <location>
        <begin position="12"/>
        <end position="49"/>
    </location>
</feature>
<accession>A0A067GVG1</accession>
<dbReference type="Proteomes" id="UP000027120">
    <property type="component" value="Unassembled WGS sequence"/>
</dbReference>
<dbReference type="AlphaFoldDB" id="A0A067GVG1"/>
<dbReference type="EMBL" id="KK784874">
    <property type="protein sequence ID" value="KDO83683.1"/>
    <property type="molecule type" value="Genomic_DNA"/>
</dbReference>
<name>A0A067GVG1_CITSI</name>
<dbReference type="InterPro" id="IPR001245">
    <property type="entry name" value="Ser-Thr/Tyr_kinase_cat_dom"/>
</dbReference>
<organism evidence="2 3">
    <name type="scientific">Citrus sinensis</name>
    <name type="common">Sweet orange</name>
    <name type="synonym">Citrus aurantium var. sinensis</name>
    <dbReference type="NCBI Taxonomy" id="2711"/>
    <lineage>
        <taxon>Eukaryota</taxon>
        <taxon>Viridiplantae</taxon>
        <taxon>Streptophyta</taxon>
        <taxon>Embryophyta</taxon>
        <taxon>Tracheophyta</taxon>
        <taxon>Spermatophyta</taxon>
        <taxon>Magnoliopsida</taxon>
        <taxon>eudicotyledons</taxon>
        <taxon>Gunneridae</taxon>
        <taxon>Pentapetalae</taxon>
        <taxon>rosids</taxon>
        <taxon>malvids</taxon>
        <taxon>Sapindales</taxon>
        <taxon>Rutaceae</taxon>
        <taxon>Aurantioideae</taxon>
        <taxon>Citrus</taxon>
    </lineage>
</organism>
<dbReference type="InterPro" id="IPR011009">
    <property type="entry name" value="Kinase-like_dom_sf"/>
</dbReference>
<evidence type="ECO:0000259" key="1">
    <source>
        <dbReference type="Pfam" id="PF07714"/>
    </source>
</evidence>
<protein>
    <recommendedName>
        <fullName evidence="1">Serine-threonine/tyrosine-protein kinase catalytic domain-containing protein</fullName>
    </recommendedName>
</protein>
<dbReference type="SMR" id="A0A067GVG1"/>
<gene>
    <name evidence="2" type="ORF">CISIN_1g044865mg</name>
</gene>
<dbReference type="Pfam" id="PF07714">
    <property type="entry name" value="PK_Tyr_Ser-Thr"/>
    <property type="match status" value="1"/>
</dbReference>
<dbReference type="GO" id="GO:0004672">
    <property type="term" value="F:protein kinase activity"/>
    <property type="evidence" value="ECO:0007669"/>
    <property type="project" value="InterPro"/>
</dbReference>
<reference evidence="2 3" key="1">
    <citation type="submission" date="2014-04" db="EMBL/GenBank/DDBJ databases">
        <authorList>
            <consortium name="International Citrus Genome Consortium"/>
            <person name="Gmitter F."/>
            <person name="Chen C."/>
            <person name="Farmerie W."/>
            <person name="Harkins T."/>
            <person name="Desany B."/>
            <person name="Mohiuddin M."/>
            <person name="Kodira C."/>
            <person name="Borodovsky M."/>
            <person name="Lomsadze A."/>
            <person name="Burns P."/>
            <person name="Jenkins J."/>
            <person name="Prochnik S."/>
            <person name="Shu S."/>
            <person name="Chapman J."/>
            <person name="Pitluck S."/>
            <person name="Schmutz J."/>
            <person name="Rokhsar D."/>
        </authorList>
    </citation>
    <scope>NUCLEOTIDE SEQUENCE</scope>
</reference>
<evidence type="ECO:0000313" key="2">
    <source>
        <dbReference type="EMBL" id="KDO83683.1"/>
    </source>
</evidence>